<evidence type="ECO:0000313" key="2">
    <source>
        <dbReference type="Proteomes" id="UP000316921"/>
    </source>
</evidence>
<dbReference type="PANTHER" id="PTHR19959:SF119">
    <property type="entry name" value="FUNGAL LIPASE-LIKE DOMAIN-CONTAINING PROTEIN"/>
    <property type="match status" value="1"/>
</dbReference>
<dbReference type="RefSeq" id="WP_419191842.1">
    <property type="nucleotide sequence ID" value="NZ_CP036287.1"/>
</dbReference>
<organism evidence="1 2">
    <name type="scientific">Engelhardtia mirabilis</name>
    <dbReference type="NCBI Taxonomy" id="2528011"/>
    <lineage>
        <taxon>Bacteria</taxon>
        <taxon>Pseudomonadati</taxon>
        <taxon>Planctomycetota</taxon>
        <taxon>Planctomycetia</taxon>
        <taxon>Planctomycetia incertae sedis</taxon>
        <taxon>Engelhardtia</taxon>
    </lineage>
</organism>
<dbReference type="Pfam" id="PF13374">
    <property type="entry name" value="TPR_10"/>
    <property type="match status" value="3"/>
</dbReference>
<dbReference type="SUPFAM" id="SSF52540">
    <property type="entry name" value="P-loop containing nucleoside triphosphate hydrolases"/>
    <property type="match status" value="1"/>
</dbReference>
<dbReference type="SUPFAM" id="SSF48452">
    <property type="entry name" value="TPR-like"/>
    <property type="match status" value="2"/>
</dbReference>
<dbReference type="SMART" id="SM00028">
    <property type="entry name" value="TPR"/>
    <property type="match status" value="4"/>
</dbReference>
<dbReference type="PANTHER" id="PTHR19959">
    <property type="entry name" value="KINESIN LIGHT CHAIN"/>
    <property type="match status" value="1"/>
</dbReference>
<dbReference type="InterPro" id="IPR011990">
    <property type="entry name" value="TPR-like_helical_dom_sf"/>
</dbReference>
<dbReference type="Proteomes" id="UP000316921">
    <property type="component" value="Chromosome"/>
</dbReference>
<dbReference type="Gene3D" id="1.25.40.10">
    <property type="entry name" value="Tetratricopeptide repeat domain"/>
    <property type="match status" value="2"/>
</dbReference>
<dbReference type="InterPro" id="IPR019734">
    <property type="entry name" value="TPR_rpt"/>
</dbReference>
<evidence type="ECO:0000313" key="1">
    <source>
        <dbReference type="EMBL" id="QDU69443.1"/>
    </source>
</evidence>
<accession>A0A518BR34</accession>
<dbReference type="AlphaFoldDB" id="A0A518BR34"/>
<protein>
    <submittedName>
        <fullName evidence="1">Tetratricopeptide repeat protein</fullName>
    </submittedName>
</protein>
<sequence>MKATAFYSYKGGLGRTLLLAWTARALDQLGHKVVALDMDLEAPGLPFKLGFDDRDDLGPGLIDLLLRFQRGESPPESIEPWLRPVSGTKHLKVLSAGPAPAGSYWQQLNKVRWKDLFFGPEAGGARFAAWLRESIEAATGADHLLIDSRTGVTDLGSAVLALLSDQVVALMGTSPEGLYGTRAVLRALASSRATDGLDPIPVRAVLSRLPAGSPPSQIEDMRNAVKNALTQETTRLAEVFSLDAPLVLFEESAVLINEQDALVGKAPRLEAGYSDVLRWVDGGEGVICADQVPSPHDRPRSSDAIAIGRRLVEEDRDRHLPGLVGVLNREAAILAEAGRLAEGLKLQEEAIGHLRSLSMERPEAFMPDLAMSLNNLSNRLGGLGRREAALEAIEEAVALYRQLAQARPEAFTPDLAMSLNNLSNQLGGLGRRESALETIEEAVALYRQLAQTRPEAFTPDLATSLNNLSNHLDGLGRREEALETVEEAVALYRQLAQTRPEAFTPDLAGSLAQRAIILRGADQDEEALGSVSEAIRLYRPFFLAHPAAFRTRTVAMFKLYSSTAQELGREVDSKLVGPILAVLQSQPEDAGGGDSADSAE</sequence>
<dbReference type="EMBL" id="CP036287">
    <property type="protein sequence ID" value="QDU69443.1"/>
    <property type="molecule type" value="Genomic_DNA"/>
</dbReference>
<dbReference type="InterPro" id="IPR027417">
    <property type="entry name" value="P-loop_NTPase"/>
</dbReference>
<name>A0A518BR34_9BACT</name>
<gene>
    <name evidence="1" type="ORF">Pla133_45630</name>
</gene>
<reference evidence="1 2" key="1">
    <citation type="submission" date="2019-02" db="EMBL/GenBank/DDBJ databases">
        <title>Deep-cultivation of Planctomycetes and their phenomic and genomic characterization uncovers novel biology.</title>
        <authorList>
            <person name="Wiegand S."/>
            <person name="Jogler M."/>
            <person name="Boedeker C."/>
            <person name="Pinto D."/>
            <person name="Vollmers J."/>
            <person name="Rivas-Marin E."/>
            <person name="Kohn T."/>
            <person name="Peeters S.H."/>
            <person name="Heuer A."/>
            <person name="Rast P."/>
            <person name="Oberbeckmann S."/>
            <person name="Bunk B."/>
            <person name="Jeske O."/>
            <person name="Meyerdierks A."/>
            <person name="Storesund J.E."/>
            <person name="Kallscheuer N."/>
            <person name="Luecker S."/>
            <person name="Lage O.M."/>
            <person name="Pohl T."/>
            <person name="Merkel B.J."/>
            <person name="Hornburger P."/>
            <person name="Mueller R.-W."/>
            <person name="Bruemmer F."/>
            <person name="Labrenz M."/>
            <person name="Spormann A.M."/>
            <person name="Op den Camp H."/>
            <person name="Overmann J."/>
            <person name="Amann R."/>
            <person name="Jetten M.S.M."/>
            <person name="Mascher T."/>
            <person name="Medema M.H."/>
            <person name="Devos D.P."/>
            <person name="Kaster A.-K."/>
            <person name="Ovreas L."/>
            <person name="Rohde M."/>
            <person name="Galperin M.Y."/>
            <person name="Jogler C."/>
        </authorList>
    </citation>
    <scope>NUCLEOTIDE SEQUENCE [LARGE SCALE GENOMIC DNA]</scope>
    <source>
        <strain evidence="1 2">Pla133</strain>
    </source>
</reference>
<dbReference type="Gene3D" id="3.40.50.300">
    <property type="entry name" value="P-loop containing nucleotide triphosphate hydrolases"/>
    <property type="match status" value="1"/>
</dbReference>
<proteinExistence type="predicted"/>
<dbReference type="NCBIfam" id="NF047398">
    <property type="entry name" value="AAA_KGGVGR"/>
    <property type="match status" value="1"/>
</dbReference>
<keyword evidence="2" id="KW-1185">Reference proteome</keyword>
<dbReference type="KEGG" id="pbap:Pla133_45630"/>